<feature type="transmembrane region" description="Helical" evidence="1">
    <location>
        <begin position="290"/>
        <end position="308"/>
    </location>
</feature>
<evidence type="ECO:0000313" key="3">
    <source>
        <dbReference type="Proteomes" id="UP000620633"/>
    </source>
</evidence>
<dbReference type="Pfam" id="PF06772">
    <property type="entry name" value="LtrA"/>
    <property type="match status" value="1"/>
</dbReference>
<dbReference type="InterPro" id="IPR010640">
    <property type="entry name" value="Low_temperature_requirement_A"/>
</dbReference>
<evidence type="ECO:0000256" key="1">
    <source>
        <dbReference type="SAM" id="Phobius"/>
    </source>
</evidence>
<evidence type="ECO:0000313" key="2">
    <source>
        <dbReference type="EMBL" id="GGS42387.1"/>
    </source>
</evidence>
<dbReference type="PANTHER" id="PTHR36840:SF1">
    <property type="entry name" value="BLL5714 PROTEIN"/>
    <property type="match status" value="1"/>
</dbReference>
<feature type="transmembrane region" description="Helical" evidence="1">
    <location>
        <begin position="67"/>
        <end position="84"/>
    </location>
</feature>
<keyword evidence="1" id="KW-0812">Transmembrane</keyword>
<gene>
    <name evidence="2" type="ORF">GCM10008961_36980</name>
</gene>
<evidence type="ECO:0008006" key="4">
    <source>
        <dbReference type="Google" id="ProtNLM"/>
    </source>
</evidence>
<proteinExistence type="predicted"/>
<dbReference type="Proteomes" id="UP000620633">
    <property type="component" value="Unassembled WGS sequence"/>
</dbReference>
<protein>
    <recommendedName>
        <fullName evidence="4">Low temperature requirement protein A</fullName>
    </recommendedName>
</protein>
<accession>A0ABQ2T0C4</accession>
<feature type="transmembrane region" description="Helical" evidence="1">
    <location>
        <begin position="90"/>
        <end position="107"/>
    </location>
</feature>
<name>A0ABQ2T0C4_9DEIO</name>
<feature type="transmembrane region" description="Helical" evidence="1">
    <location>
        <begin position="257"/>
        <end position="278"/>
    </location>
</feature>
<keyword evidence="1" id="KW-0472">Membrane</keyword>
<dbReference type="PANTHER" id="PTHR36840">
    <property type="entry name" value="BLL5714 PROTEIN"/>
    <property type="match status" value="1"/>
</dbReference>
<sequence>MSFLELFYDVVYVALVAQVGHGLSQDPAGGAAGFALLFLIVWWAWFNGTTYHDLHGNNDLRTRVFTFLQMFTVAGMAVFARGALGADAASFALCYAAFQLIMAFLWWRTGVHDPAHRVLARPYALTFLLSASLFVGSVFAAQAWREALWTASVLLSLVSPAAQFSQAGRARAQVGVLLQVSPALAERFGLFTILVLAEVVTGSVQGVMEVRAGGAQGAALLLGPLGIALAVMLWWLYFDFVSRRLPTPERRPVLRWIYSNLLTALSITATGALIRTVIEEAARDPLAPVTPLLPLAAAVFLLGTALLLPALEVPAEVRGLYRRAAMLTAAAAAAMTGLSTLPLPPLVALPVMLAAIMVPVVYGVTIWIRDLGARDIEEDQGPLDR</sequence>
<keyword evidence="3" id="KW-1185">Reference proteome</keyword>
<keyword evidence="1" id="KW-1133">Transmembrane helix</keyword>
<comment type="caution">
    <text evidence="2">The sequence shown here is derived from an EMBL/GenBank/DDBJ whole genome shotgun (WGS) entry which is preliminary data.</text>
</comment>
<organism evidence="2 3">
    <name type="scientific">Deinococcus knuensis</name>
    <dbReference type="NCBI Taxonomy" id="1837380"/>
    <lineage>
        <taxon>Bacteria</taxon>
        <taxon>Thermotogati</taxon>
        <taxon>Deinococcota</taxon>
        <taxon>Deinococci</taxon>
        <taxon>Deinococcales</taxon>
        <taxon>Deinococcaceae</taxon>
        <taxon>Deinococcus</taxon>
    </lineage>
</organism>
<dbReference type="EMBL" id="BMQO01000033">
    <property type="protein sequence ID" value="GGS42387.1"/>
    <property type="molecule type" value="Genomic_DNA"/>
</dbReference>
<feature type="transmembrane region" description="Helical" evidence="1">
    <location>
        <begin position="217"/>
        <end position="237"/>
    </location>
</feature>
<feature type="transmembrane region" description="Helical" evidence="1">
    <location>
        <begin position="320"/>
        <end position="341"/>
    </location>
</feature>
<dbReference type="RefSeq" id="WP_189104224.1">
    <property type="nucleotide sequence ID" value="NZ_BMQO01000033.1"/>
</dbReference>
<feature type="transmembrane region" description="Helical" evidence="1">
    <location>
        <begin position="119"/>
        <end position="141"/>
    </location>
</feature>
<feature type="transmembrane region" description="Helical" evidence="1">
    <location>
        <begin position="347"/>
        <end position="368"/>
    </location>
</feature>
<feature type="transmembrane region" description="Helical" evidence="1">
    <location>
        <begin position="28"/>
        <end position="46"/>
    </location>
</feature>
<reference evidence="3" key="1">
    <citation type="journal article" date="2019" name="Int. J. Syst. Evol. Microbiol.">
        <title>The Global Catalogue of Microorganisms (GCM) 10K type strain sequencing project: providing services to taxonomists for standard genome sequencing and annotation.</title>
        <authorList>
            <consortium name="The Broad Institute Genomics Platform"/>
            <consortium name="The Broad Institute Genome Sequencing Center for Infectious Disease"/>
            <person name="Wu L."/>
            <person name="Ma J."/>
        </authorList>
    </citation>
    <scope>NUCLEOTIDE SEQUENCE [LARGE SCALE GENOMIC DNA]</scope>
    <source>
        <strain evidence="3">JCM 31406</strain>
    </source>
</reference>